<accession>A0ABS0IZP0</accession>
<dbReference type="EMBL" id="VRYY01000015">
    <property type="protein sequence ID" value="MBG3875601.1"/>
    <property type="molecule type" value="Genomic_DNA"/>
</dbReference>
<protein>
    <submittedName>
        <fullName evidence="1">Uncharacterized protein</fullName>
    </submittedName>
</protein>
<reference evidence="1 2" key="1">
    <citation type="submission" date="2019-08" db="EMBL/GenBank/DDBJ databases">
        <authorList>
            <person name="Luo N."/>
        </authorList>
    </citation>
    <scope>NUCLEOTIDE SEQUENCE [LARGE SCALE GENOMIC DNA]</scope>
    <source>
        <strain evidence="1 2">NCIMB 9442</strain>
    </source>
</reference>
<sequence>MFTGIARVPRHVWDSDPVVRDDFERLIERLEGLALDVGLDPDRNICLTDNKEDVRVGISEEMDMYLREEPGTWRM</sequence>
<keyword evidence="2" id="KW-1185">Reference proteome</keyword>
<comment type="caution">
    <text evidence="1">The sequence shown here is derived from an EMBL/GenBank/DDBJ whole genome shotgun (WGS) entry which is preliminary data.</text>
</comment>
<name>A0ABS0IZP0_9BACT</name>
<proteinExistence type="predicted"/>
<gene>
    <name evidence="1" type="ORF">FVW20_00800</name>
</gene>
<organism evidence="1 2">
    <name type="scientific">Nitratidesulfovibrio oxamicus</name>
    <dbReference type="NCBI Taxonomy" id="32016"/>
    <lineage>
        <taxon>Bacteria</taxon>
        <taxon>Pseudomonadati</taxon>
        <taxon>Thermodesulfobacteriota</taxon>
        <taxon>Desulfovibrionia</taxon>
        <taxon>Desulfovibrionales</taxon>
        <taxon>Desulfovibrionaceae</taxon>
        <taxon>Nitratidesulfovibrio</taxon>
    </lineage>
</organism>
<evidence type="ECO:0000313" key="2">
    <source>
        <dbReference type="Proteomes" id="UP001194469"/>
    </source>
</evidence>
<dbReference type="Proteomes" id="UP001194469">
    <property type="component" value="Unassembled WGS sequence"/>
</dbReference>
<dbReference type="RefSeq" id="WP_015946262.1">
    <property type="nucleotide sequence ID" value="NZ_VRYY01000015.1"/>
</dbReference>
<evidence type="ECO:0000313" key="1">
    <source>
        <dbReference type="EMBL" id="MBG3875601.1"/>
    </source>
</evidence>